<feature type="transmembrane region" description="Helical" evidence="1">
    <location>
        <begin position="142"/>
        <end position="161"/>
    </location>
</feature>
<name>A0A8D8CQ17_CULPI</name>
<keyword evidence="1" id="KW-0472">Membrane</keyword>
<sequence>MAVLLSYHRLIEKDSRNVNYCWKASIIAALVVAIGSSLVVSFSMASLSESFNEHCFMNATLFMERRKTDTSQEELEGEANLTYKNYSINEHKSSWSSHEFCEYLTYTPLVHALAGVIWLALFTMHGHGGKGIGSIIPKPWRIVFPSLIFFVVCLVSATVSASRSSEGLNGLCRQFDQIPDGIKLECGTLLAFYSLQDVRGELIPPDRNYYLLASFPWLWVTSYACAAVILALRILLVVDFQLIRVIISTVDPSRTGDLQENQPQSYELVIETASNEAAL</sequence>
<evidence type="ECO:0000313" key="2">
    <source>
        <dbReference type="EMBL" id="CAG6498320.1"/>
    </source>
</evidence>
<dbReference type="EMBL" id="HBUE01135076">
    <property type="protein sequence ID" value="CAG6498320.1"/>
    <property type="molecule type" value="Transcribed_RNA"/>
</dbReference>
<keyword evidence="1" id="KW-1133">Transmembrane helix</keyword>
<reference evidence="2" key="1">
    <citation type="submission" date="2021-05" db="EMBL/GenBank/DDBJ databases">
        <authorList>
            <person name="Alioto T."/>
            <person name="Alioto T."/>
            <person name="Gomez Garrido J."/>
        </authorList>
    </citation>
    <scope>NUCLEOTIDE SEQUENCE</scope>
</reference>
<dbReference type="EMBL" id="HBUE01135072">
    <property type="protein sequence ID" value="CAG6498317.1"/>
    <property type="molecule type" value="Transcribed_RNA"/>
</dbReference>
<feature type="transmembrane region" description="Helical" evidence="1">
    <location>
        <begin position="103"/>
        <end position="122"/>
    </location>
</feature>
<proteinExistence type="predicted"/>
<accession>A0A8D8CQ17</accession>
<keyword evidence="1" id="KW-0812">Transmembrane</keyword>
<organism evidence="2">
    <name type="scientific">Culex pipiens</name>
    <name type="common">House mosquito</name>
    <dbReference type="NCBI Taxonomy" id="7175"/>
    <lineage>
        <taxon>Eukaryota</taxon>
        <taxon>Metazoa</taxon>
        <taxon>Ecdysozoa</taxon>
        <taxon>Arthropoda</taxon>
        <taxon>Hexapoda</taxon>
        <taxon>Insecta</taxon>
        <taxon>Pterygota</taxon>
        <taxon>Neoptera</taxon>
        <taxon>Endopterygota</taxon>
        <taxon>Diptera</taxon>
        <taxon>Nematocera</taxon>
        <taxon>Culicoidea</taxon>
        <taxon>Culicidae</taxon>
        <taxon>Culicinae</taxon>
        <taxon>Culicini</taxon>
        <taxon>Culex</taxon>
        <taxon>Culex</taxon>
    </lineage>
</organism>
<evidence type="ECO:0000256" key="1">
    <source>
        <dbReference type="SAM" id="Phobius"/>
    </source>
</evidence>
<feature type="transmembrane region" description="Helical" evidence="1">
    <location>
        <begin position="217"/>
        <end position="238"/>
    </location>
</feature>
<protein>
    <submittedName>
        <fullName evidence="2">(northern house mosquito) hypothetical protein</fullName>
    </submittedName>
</protein>
<feature type="transmembrane region" description="Helical" evidence="1">
    <location>
        <begin position="20"/>
        <end position="42"/>
    </location>
</feature>
<dbReference type="AlphaFoldDB" id="A0A8D8CQ17"/>